<evidence type="ECO:0000256" key="2">
    <source>
        <dbReference type="ARBA" id="ARBA00022475"/>
    </source>
</evidence>
<evidence type="ECO:0000256" key="6">
    <source>
        <dbReference type="ARBA" id="ARBA00023136"/>
    </source>
</evidence>
<dbReference type="Gene3D" id="1.20.1070.10">
    <property type="entry name" value="Rhodopsin 7-helix transmembrane proteins"/>
    <property type="match status" value="1"/>
</dbReference>
<evidence type="ECO:0000256" key="1">
    <source>
        <dbReference type="ARBA" id="ARBA00004651"/>
    </source>
</evidence>
<evidence type="ECO:0000256" key="5">
    <source>
        <dbReference type="ARBA" id="ARBA00023040"/>
    </source>
</evidence>
<keyword evidence="7" id="KW-0675">Receptor</keyword>
<keyword evidence="5" id="KW-0297">G-protein coupled receptor</keyword>
<feature type="transmembrane region" description="Helical" evidence="10">
    <location>
        <begin position="114"/>
        <end position="135"/>
    </location>
</feature>
<dbReference type="InterPro" id="IPR000276">
    <property type="entry name" value="GPCR_Rhodpsn"/>
</dbReference>
<dbReference type="PRINTS" id="PR00237">
    <property type="entry name" value="GPCRRHODOPSN"/>
</dbReference>
<dbReference type="RefSeq" id="XP_022080157.1">
    <property type="nucleotide sequence ID" value="XM_022224465.1"/>
</dbReference>
<dbReference type="AlphaFoldDB" id="A0A8B7XJ45"/>
<proteinExistence type="predicted"/>
<sequence>MSEEFITGVKYALTICAALAAMLNLLVLAVFVRTRSLRMKHYGFLINLTLADLFYAVMAIAYTWAESEVVFVIFFSGYFVGVWTILAEAINRYLAVSLWTRQASYHALVSKSRLLVVCVFIWVVSFAVEILPAFLANADVYAVIEGVVKPAVVFLFWLITAVLYVIVFRKIRPVHAAFESTSPLQPSEEQARLRMSQIQLLLVTFSLILVTSFVCWMPFSVIQLVQFLHGDLKNLEAAYWMSGTVYCLAPLINPCIYWLRLAGFREGFRKLFCGCLTQEPSPILEAEHSTLDGDL</sequence>
<evidence type="ECO:0000313" key="13">
    <source>
        <dbReference type="RefSeq" id="XP_022080157.1"/>
    </source>
</evidence>
<dbReference type="InterPro" id="IPR017452">
    <property type="entry name" value="GPCR_Rhodpsn_7TM"/>
</dbReference>
<dbReference type="OMA" id="KYALTIC"/>
<feature type="transmembrane region" description="Helical" evidence="10">
    <location>
        <begin position="239"/>
        <end position="259"/>
    </location>
</feature>
<keyword evidence="8" id="KW-0325">Glycoprotein</keyword>
<evidence type="ECO:0000259" key="11">
    <source>
        <dbReference type="PROSITE" id="PS50262"/>
    </source>
</evidence>
<gene>
    <name evidence="13" type="primary">LOC110973565</name>
</gene>
<dbReference type="Proteomes" id="UP000694845">
    <property type="component" value="Unplaced"/>
</dbReference>
<feature type="transmembrane region" description="Helical" evidence="10">
    <location>
        <begin position="71"/>
        <end position="94"/>
    </location>
</feature>
<dbReference type="GO" id="GO:0004930">
    <property type="term" value="F:G protein-coupled receptor activity"/>
    <property type="evidence" value="ECO:0007669"/>
    <property type="project" value="UniProtKB-KW"/>
</dbReference>
<organism evidence="12 13">
    <name type="scientific">Acanthaster planci</name>
    <name type="common">Crown-of-thorns starfish</name>
    <dbReference type="NCBI Taxonomy" id="133434"/>
    <lineage>
        <taxon>Eukaryota</taxon>
        <taxon>Metazoa</taxon>
        <taxon>Echinodermata</taxon>
        <taxon>Eleutherozoa</taxon>
        <taxon>Asterozoa</taxon>
        <taxon>Asteroidea</taxon>
        <taxon>Valvatacea</taxon>
        <taxon>Valvatida</taxon>
        <taxon>Acanthasteridae</taxon>
        <taxon>Acanthaster</taxon>
    </lineage>
</organism>
<feature type="transmembrane region" description="Helical" evidence="10">
    <location>
        <begin position="44"/>
        <end position="65"/>
    </location>
</feature>
<keyword evidence="6 10" id="KW-0472">Membrane</keyword>
<evidence type="ECO:0000256" key="7">
    <source>
        <dbReference type="ARBA" id="ARBA00023170"/>
    </source>
</evidence>
<dbReference type="OrthoDB" id="5962705at2759"/>
<reference evidence="13" key="1">
    <citation type="submission" date="2025-08" db="UniProtKB">
        <authorList>
            <consortium name="RefSeq"/>
        </authorList>
    </citation>
    <scope>IDENTIFICATION</scope>
</reference>
<dbReference type="KEGG" id="aplc:110973565"/>
<evidence type="ECO:0000256" key="8">
    <source>
        <dbReference type="ARBA" id="ARBA00023180"/>
    </source>
</evidence>
<dbReference type="PANTHER" id="PTHR24246:SF27">
    <property type="entry name" value="ADENOSINE RECEPTOR, ISOFORM A"/>
    <property type="match status" value="1"/>
</dbReference>
<keyword evidence="12" id="KW-1185">Reference proteome</keyword>
<feature type="domain" description="G-protein coupled receptors family 1 profile" evidence="11">
    <location>
        <begin position="23"/>
        <end position="257"/>
    </location>
</feature>
<feature type="transmembrane region" description="Helical" evidence="10">
    <location>
        <begin position="200"/>
        <end position="219"/>
    </location>
</feature>
<keyword evidence="2" id="KW-1003">Cell membrane</keyword>
<dbReference type="SUPFAM" id="SSF81321">
    <property type="entry name" value="Family A G protein-coupled receptor-like"/>
    <property type="match status" value="1"/>
</dbReference>
<dbReference type="CDD" id="cd00637">
    <property type="entry name" value="7tm_classA_rhodopsin-like"/>
    <property type="match status" value="1"/>
</dbReference>
<name>A0A8B7XJ45_ACAPL</name>
<dbReference type="Pfam" id="PF00001">
    <property type="entry name" value="7tm_1"/>
    <property type="match status" value="1"/>
</dbReference>
<feature type="transmembrane region" description="Helical" evidence="10">
    <location>
        <begin position="147"/>
        <end position="167"/>
    </location>
</feature>
<keyword evidence="4 10" id="KW-1133">Transmembrane helix</keyword>
<dbReference type="GeneID" id="110973565"/>
<keyword evidence="3 10" id="KW-0812">Transmembrane</keyword>
<evidence type="ECO:0000256" key="3">
    <source>
        <dbReference type="ARBA" id="ARBA00022692"/>
    </source>
</evidence>
<keyword evidence="9" id="KW-0807">Transducer</keyword>
<accession>A0A8B7XJ45</accession>
<dbReference type="PANTHER" id="PTHR24246">
    <property type="entry name" value="OLFACTORY RECEPTOR AND ADENOSINE RECEPTOR"/>
    <property type="match status" value="1"/>
</dbReference>
<evidence type="ECO:0000256" key="10">
    <source>
        <dbReference type="SAM" id="Phobius"/>
    </source>
</evidence>
<evidence type="ECO:0000256" key="4">
    <source>
        <dbReference type="ARBA" id="ARBA00022989"/>
    </source>
</evidence>
<dbReference type="GO" id="GO:0005886">
    <property type="term" value="C:plasma membrane"/>
    <property type="evidence" value="ECO:0007669"/>
    <property type="project" value="UniProtKB-SubCell"/>
</dbReference>
<evidence type="ECO:0000313" key="12">
    <source>
        <dbReference type="Proteomes" id="UP000694845"/>
    </source>
</evidence>
<dbReference type="PROSITE" id="PS50262">
    <property type="entry name" value="G_PROTEIN_RECEP_F1_2"/>
    <property type="match status" value="1"/>
</dbReference>
<protein>
    <submittedName>
        <fullName evidence="13">Cannabinoid receptor 1-like</fullName>
    </submittedName>
</protein>
<feature type="transmembrane region" description="Helical" evidence="10">
    <location>
        <begin position="12"/>
        <end position="32"/>
    </location>
</feature>
<evidence type="ECO:0000256" key="9">
    <source>
        <dbReference type="ARBA" id="ARBA00023224"/>
    </source>
</evidence>
<comment type="subcellular location">
    <subcellularLocation>
        <location evidence="1">Cell membrane</location>
        <topology evidence="1">Multi-pass membrane protein</topology>
    </subcellularLocation>
</comment>